<dbReference type="RefSeq" id="WP_083531563.1">
    <property type="nucleotide sequence ID" value="NZ_FQUT01000001.1"/>
</dbReference>
<reference evidence="2" key="1">
    <citation type="submission" date="2016-11" db="EMBL/GenBank/DDBJ databases">
        <authorList>
            <person name="Varghese N."/>
            <person name="Submissions S."/>
        </authorList>
    </citation>
    <scope>NUCLEOTIDE SEQUENCE [LARGE SCALE GENOMIC DNA]</scope>
    <source>
        <strain evidence="2">DSM 27619</strain>
    </source>
</reference>
<evidence type="ECO:0000313" key="1">
    <source>
        <dbReference type="EMBL" id="SHE39635.1"/>
    </source>
</evidence>
<proteinExistence type="predicted"/>
<keyword evidence="2" id="KW-1185">Reference proteome</keyword>
<dbReference type="Proteomes" id="UP000184518">
    <property type="component" value="Unassembled WGS sequence"/>
</dbReference>
<name>A0A1M4T5F4_9FLAO</name>
<organism evidence="1 2">
    <name type="scientific">Chryseobacterium arachidis</name>
    <dbReference type="NCBI Taxonomy" id="1416778"/>
    <lineage>
        <taxon>Bacteria</taxon>
        <taxon>Pseudomonadati</taxon>
        <taxon>Bacteroidota</taxon>
        <taxon>Flavobacteriia</taxon>
        <taxon>Flavobacteriales</taxon>
        <taxon>Weeksellaceae</taxon>
        <taxon>Chryseobacterium group</taxon>
        <taxon>Chryseobacterium</taxon>
    </lineage>
</organism>
<dbReference type="OrthoDB" id="662228at2"/>
<dbReference type="STRING" id="1416778.SAMN05443633_101158"/>
<dbReference type="EMBL" id="FQUT01000001">
    <property type="protein sequence ID" value="SHE39635.1"/>
    <property type="molecule type" value="Genomic_DNA"/>
</dbReference>
<gene>
    <name evidence="1" type="ORF">SAMN05443633_101158</name>
</gene>
<evidence type="ECO:0000313" key="2">
    <source>
        <dbReference type="Proteomes" id="UP000184518"/>
    </source>
</evidence>
<protein>
    <submittedName>
        <fullName evidence="1">Uncharacterized protein</fullName>
    </submittedName>
</protein>
<accession>A0A1M4T5F4</accession>
<dbReference type="AlphaFoldDB" id="A0A1M4T5F4"/>
<sequence length="232" mass="27087">MEKAEDFINMKVELIPVIEITNYDEDIPMPPSGPYWEFPDEWEDYRISANIKAGFSKDLKPYFKSSSFYRISEISDKDLLKIIHKEIEIQQTEENRGIDDLTCSLDGGYILKINNVDKYFPHCCGKLRDITEWEDLIAEEEHVYFYMGHPSPRVEKSETKIIFDFLNSEIQDPYSPPILEGKIAVDKEVLKIAIENAKNELFHFAQQLIKINELENLNIPEIDTILIYGIDE</sequence>